<feature type="transmembrane region" description="Helical" evidence="19">
    <location>
        <begin position="22"/>
        <end position="42"/>
    </location>
</feature>
<dbReference type="PROSITE" id="PS00078">
    <property type="entry name" value="COX2"/>
    <property type="match status" value="1"/>
</dbReference>
<dbReference type="EMBL" id="AH015389">
    <property type="protein sequence ID" value="ABB96386.1"/>
    <property type="molecule type" value="Genomic_DNA"/>
</dbReference>
<evidence type="ECO:0000313" key="22">
    <source>
        <dbReference type="EMBL" id="ABB96386.1"/>
    </source>
</evidence>
<organism evidence="22">
    <name type="scientific">Primeuchroeus sp. M48</name>
    <dbReference type="NCBI Taxonomy" id="161217"/>
    <lineage>
        <taxon>Eukaryota</taxon>
        <taxon>Metazoa</taxon>
        <taxon>Ecdysozoa</taxon>
        <taxon>Arthropoda</taxon>
        <taxon>Hexapoda</taxon>
        <taxon>Insecta</taxon>
        <taxon>Pterygota</taxon>
        <taxon>Neoptera</taxon>
        <taxon>Endopterygota</taxon>
        <taxon>Hymenoptera</taxon>
        <taxon>Apocrita</taxon>
        <taxon>Aculeata</taxon>
        <taxon>Chrysidoidea</taxon>
        <taxon>Chrysididae</taxon>
        <taxon>Chrysidinae</taxon>
        <taxon>Chrysidini</taxon>
        <taxon>Primeuchroeus</taxon>
    </lineage>
</organism>
<dbReference type="PANTHER" id="PTHR22888:SF9">
    <property type="entry name" value="CYTOCHROME C OXIDASE SUBUNIT 2"/>
    <property type="match status" value="1"/>
</dbReference>
<dbReference type="InterPro" id="IPR036257">
    <property type="entry name" value="Cyt_c_oxidase_su2_TM_sf"/>
</dbReference>
<gene>
    <name evidence="22" type="primary">cox2</name>
</gene>
<comment type="subunit">
    <text evidence="3">Component of the cytochrome c oxidase (complex IV, CIV), a multisubunit enzyme composed of a catalytic core of 3 subunits and several supernumerary subunits. The complex exists as a monomer or a dimer and forms supercomplexes (SCs) in the inner mitochondrial membrane with ubiquinol-cytochrome c oxidoreductase (cytochrome b-c1 complex, complex III, CIII).</text>
</comment>
<evidence type="ECO:0000256" key="11">
    <source>
        <dbReference type="ARBA" id="ARBA00022967"/>
    </source>
</evidence>
<evidence type="ECO:0000256" key="3">
    <source>
        <dbReference type="ARBA" id="ARBA00011164"/>
    </source>
</evidence>
<keyword evidence="12 18" id="KW-0249">Electron transport</keyword>
<comment type="cofactor">
    <cofactor evidence="18">
        <name>Cu cation</name>
        <dbReference type="ChEBI" id="CHEBI:23378"/>
    </cofactor>
    <text evidence="18">Binds a copper A center.</text>
</comment>
<evidence type="ECO:0000256" key="10">
    <source>
        <dbReference type="ARBA" id="ARBA00022842"/>
    </source>
</evidence>
<dbReference type="Gene3D" id="1.10.287.90">
    <property type="match status" value="1"/>
</dbReference>
<keyword evidence="5 18" id="KW-0813">Transport</keyword>
<keyword evidence="8 18" id="KW-0479">Metal-binding</keyword>
<evidence type="ECO:0000256" key="7">
    <source>
        <dbReference type="ARBA" id="ARBA00022692"/>
    </source>
</evidence>
<evidence type="ECO:0000259" key="20">
    <source>
        <dbReference type="PROSITE" id="PS50857"/>
    </source>
</evidence>
<evidence type="ECO:0000256" key="5">
    <source>
        <dbReference type="ARBA" id="ARBA00022448"/>
    </source>
</evidence>
<dbReference type="FunFam" id="2.60.40.420:FF:000001">
    <property type="entry name" value="Cytochrome c oxidase subunit 2"/>
    <property type="match status" value="1"/>
</dbReference>
<dbReference type="InterPro" id="IPR014222">
    <property type="entry name" value="Cyt_c_oxidase_su2"/>
</dbReference>
<evidence type="ECO:0000256" key="16">
    <source>
        <dbReference type="ARBA" id="ARBA00023136"/>
    </source>
</evidence>
<dbReference type="InterPro" id="IPR001505">
    <property type="entry name" value="Copper_CuA"/>
</dbReference>
<dbReference type="SUPFAM" id="SSF49503">
    <property type="entry name" value="Cupredoxins"/>
    <property type="match status" value="1"/>
</dbReference>
<dbReference type="GO" id="GO:0016491">
    <property type="term" value="F:oxidoreductase activity"/>
    <property type="evidence" value="ECO:0007669"/>
    <property type="project" value="InterPro"/>
</dbReference>
<dbReference type="Pfam" id="PF02790">
    <property type="entry name" value="COX2_TM"/>
    <property type="match status" value="1"/>
</dbReference>
<dbReference type="InterPro" id="IPR034210">
    <property type="entry name" value="CcO_II_C"/>
</dbReference>
<keyword evidence="11" id="KW-1278">Translocase</keyword>
<dbReference type="Gene3D" id="2.60.40.420">
    <property type="entry name" value="Cupredoxins - blue copper proteins"/>
    <property type="match status" value="1"/>
</dbReference>
<keyword evidence="16 18" id="KW-0472">Membrane</keyword>
<dbReference type="PRINTS" id="PR01166">
    <property type="entry name" value="CYCOXIDASEII"/>
</dbReference>
<proteinExistence type="inferred from homology"/>
<keyword evidence="7 18" id="KW-0812">Transmembrane</keyword>
<dbReference type="PROSITE" id="PS50999">
    <property type="entry name" value="COX2_TM"/>
    <property type="match status" value="1"/>
</dbReference>
<comment type="function">
    <text evidence="18">Component of the cytochrome c oxidase, the last enzyme in the mitochondrial electron transport chain which drives oxidative phosphorylation. The respiratory chain contains 3 multisubunit complexes succinate dehydrogenase (complex II, CII), ubiquinol-cytochrome c oxidoreductase (cytochrome b-c1 complex, complex III, CIII) and cytochrome c oxidase (complex IV, CIV), that cooperate to transfer electrons derived from NADH and succinate to molecular oxygen, creating an electrochemical gradient over the inner membrane that drives transmembrane transport and the ATP synthase. Cytochrome c oxidase is the component of the respiratory chain that catalyzes the reduction of oxygen to water. Electrons originating from reduced cytochrome c in the intermembrane space (IMS) are transferred via the dinuclear copper A center (CU(A)) of subunit 2 and heme A of subunit 1 to the active site in subunit 1, a binuclear center (BNC) formed by heme A3 and copper B (CU(B)). The BNC reduces molecular oxygen to 2 water molecules using 4 electrons from cytochrome c in the IMS and 4 protons from the mitochondrial matrix.</text>
</comment>
<name>Q0H2E8_9HYME</name>
<evidence type="ECO:0000256" key="4">
    <source>
        <dbReference type="ARBA" id="ARBA00015946"/>
    </source>
</evidence>
<evidence type="ECO:0000256" key="14">
    <source>
        <dbReference type="ARBA" id="ARBA00023008"/>
    </source>
</evidence>
<geneLocation type="mitochondrion" evidence="22"/>
<keyword evidence="10" id="KW-0460">Magnesium</keyword>
<evidence type="ECO:0000256" key="18">
    <source>
        <dbReference type="RuleBase" id="RU000457"/>
    </source>
</evidence>
<comment type="similarity">
    <text evidence="2 18">Belongs to the cytochrome c oxidase subunit 2 family.</text>
</comment>
<evidence type="ECO:0000256" key="9">
    <source>
        <dbReference type="ARBA" id="ARBA00022792"/>
    </source>
</evidence>
<keyword evidence="14 18" id="KW-0186">Copper</keyword>
<evidence type="ECO:0000259" key="21">
    <source>
        <dbReference type="PROSITE" id="PS50999"/>
    </source>
</evidence>
<dbReference type="GO" id="GO:0005743">
    <property type="term" value="C:mitochondrial inner membrane"/>
    <property type="evidence" value="ECO:0007669"/>
    <property type="project" value="UniProtKB-SubCell"/>
</dbReference>
<dbReference type="Pfam" id="PF00116">
    <property type="entry name" value="COX2"/>
    <property type="match status" value="1"/>
</dbReference>
<keyword evidence="6 18" id="KW-0679">Respiratory chain</keyword>
<comment type="subcellular location">
    <subcellularLocation>
        <location evidence="1 18">Mitochondrion inner membrane</location>
        <topology evidence="1 18">Multi-pass membrane protein</topology>
    </subcellularLocation>
</comment>
<dbReference type="CDD" id="cd13912">
    <property type="entry name" value="CcO_II_C"/>
    <property type="match status" value="1"/>
</dbReference>
<evidence type="ECO:0000256" key="6">
    <source>
        <dbReference type="ARBA" id="ARBA00022660"/>
    </source>
</evidence>
<evidence type="ECO:0000256" key="17">
    <source>
        <dbReference type="ARBA" id="ARBA00049512"/>
    </source>
</evidence>
<evidence type="ECO:0000256" key="15">
    <source>
        <dbReference type="ARBA" id="ARBA00023128"/>
    </source>
</evidence>
<evidence type="ECO:0000256" key="1">
    <source>
        <dbReference type="ARBA" id="ARBA00004448"/>
    </source>
</evidence>
<keyword evidence="15 18" id="KW-0496">Mitochondrion</keyword>
<evidence type="ECO:0000256" key="2">
    <source>
        <dbReference type="ARBA" id="ARBA00007866"/>
    </source>
</evidence>
<dbReference type="PANTHER" id="PTHR22888">
    <property type="entry name" value="CYTOCHROME C OXIDASE, SUBUNIT II"/>
    <property type="match status" value="1"/>
</dbReference>
<dbReference type="GO" id="GO:0004129">
    <property type="term" value="F:cytochrome-c oxidase activity"/>
    <property type="evidence" value="ECO:0007669"/>
    <property type="project" value="UniProtKB-EC"/>
</dbReference>
<dbReference type="GO" id="GO:0005507">
    <property type="term" value="F:copper ion binding"/>
    <property type="evidence" value="ECO:0007669"/>
    <property type="project" value="InterPro"/>
</dbReference>
<feature type="domain" description="Cytochrome oxidase subunit II transmembrane region profile" evidence="21">
    <location>
        <begin position="1"/>
        <end position="91"/>
    </location>
</feature>
<dbReference type="InterPro" id="IPR011759">
    <property type="entry name" value="Cyt_c_oxidase_su2_TM_dom"/>
</dbReference>
<dbReference type="PROSITE" id="PS50857">
    <property type="entry name" value="COX2_CUA"/>
    <property type="match status" value="1"/>
</dbReference>
<dbReference type="InterPro" id="IPR045187">
    <property type="entry name" value="CcO_II"/>
</dbReference>
<evidence type="ECO:0000256" key="8">
    <source>
        <dbReference type="ARBA" id="ARBA00022723"/>
    </source>
</evidence>
<protein>
    <recommendedName>
        <fullName evidence="4 18">Cytochrome c oxidase subunit 2</fullName>
    </recommendedName>
</protein>
<keyword evidence="13 19" id="KW-1133">Transmembrane helix</keyword>
<evidence type="ECO:0000256" key="19">
    <source>
        <dbReference type="SAM" id="Phobius"/>
    </source>
</evidence>
<dbReference type="InterPro" id="IPR002429">
    <property type="entry name" value="CcO_II-like_C"/>
</dbReference>
<reference evidence="22" key="1">
    <citation type="journal article" date="2006" name="Genome">
        <title>Mitochondrial genomes of Vanhornia eucnemidarum (Apocrita: Vanhorniidae) and Primeuchroeus spp. (Aculeata: Chrysididae): Evidence of rearranged mitochondrial genomes within the Apocrita (Insecta: Hymenoptera).</title>
        <authorList>
            <person name="Castro L.R."/>
            <person name="Ruberu K."/>
            <person name="Dowton M."/>
        </authorList>
    </citation>
    <scope>NUCLEOTIDE SEQUENCE</scope>
</reference>
<accession>Q0H2E8</accession>
<evidence type="ECO:0000256" key="13">
    <source>
        <dbReference type="ARBA" id="ARBA00022989"/>
    </source>
</evidence>
<feature type="transmembrane region" description="Helical" evidence="19">
    <location>
        <begin position="63"/>
        <end position="87"/>
    </location>
</feature>
<dbReference type="SUPFAM" id="SSF81464">
    <property type="entry name" value="Cytochrome c oxidase subunit II-like, transmembrane region"/>
    <property type="match status" value="1"/>
</dbReference>
<keyword evidence="9 18" id="KW-0999">Mitochondrion inner membrane</keyword>
<evidence type="ECO:0000256" key="12">
    <source>
        <dbReference type="ARBA" id="ARBA00022982"/>
    </source>
</evidence>
<dbReference type="NCBIfam" id="TIGR02866">
    <property type="entry name" value="CoxB"/>
    <property type="match status" value="1"/>
</dbReference>
<dbReference type="GO" id="GO:0042773">
    <property type="term" value="P:ATP synthesis coupled electron transport"/>
    <property type="evidence" value="ECO:0007669"/>
    <property type="project" value="TreeGrafter"/>
</dbReference>
<comment type="catalytic activity">
    <reaction evidence="17">
        <text>4 Fe(II)-[cytochrome c] + O2 + 8 H(+)(in) = 4 Fe(III)-[cytochrome c] + 2 H2O + 4 H(+)(out)</text>
        <dbReference type="Rhea" id="RHEA:11436"/>
        <dbReference type="Rhea" id="RHEA-COMP:10350"/>
        <dbReference type="Rhea" id="RHEA-COMP:14399"/>
        <dbReference type="ChEBI" id="CHEBI:15377"/>
        <dbReference type="ChEBI" id="CHEBI:15378"/>
        <dbReference type="ChEBI" id="CHEBI:15379"/>
        <dbReference type="ChEBI" id="CHEBI:29033"/>
        <dbReference type="ChEBI" id="CHEBI:29034"/>
        <dbReference type="EC" id="7.1.1.9"/>
    </reaction>
    <physiologicalReaction direction="left-to-right" evidence="17">
        <dbReference type="Rhea" id="RHEA:11437"/>
    </physiologicalReaction>
</comment>
<dbReference type="AlphaFoldDB" id="Q0H2E8"/>
<dbReference type="InterPro" id="IPR008972">
    <property type="entry name" value="Cupredoxin"/>
</dbReference>
<sequence>MAMWMMMGIPHSSTYYGFLIDWFHDLVMLVLVYILMIIIIIFSNLMFNKMININLIHGHMIEVIWTVFPMIILLCLAIPSLQILYYIDEACNLTMTVKIIGHQWFWSYEYPDFKSLEFDSYMKTEMSSDLFRLLDVDSNMVVPVHENVRLLISSDDVIHSWTVPCMGVKVDAVPGRINQVMINMKRVGLFYGQCSEICGVNHSFMPIVLESTSVKNFMNWVKWYWS</sequence>
<feature type="domain" description="Cytochrome oxidase subunit II copper A binding" evidence="20">
    <location>
        <begin position="92"/>
        <end position="223"/>
    </location>
</feature>